<accession>A0A0M0BKV1</accession>
<sequence length="76" mass="9047">MSYRRLEGDEAVDLILSVLKTAGRPMSTREIQEETERRMVRCPDSTVVFLNRLRLRGVIKGERSRERRGWIWWIEG</sequence>
<comment type="caution">
    <text evidence="1">The sequence shown here is derived from an EMBL/GenBank/DDBJ whole genome shotgun (WGS) entry which is preliminary data.</text>
</comment>
<reference evidence="1 2" key="1">
    <citation type="submission" date="2015-06" db="EMBL/GenBank/DDBJ databases">
        <title>New insights into the roles of widespread benthic archaea in carbon and nitrogen cycling.</title>
        <authorList>
            <person name="Lazar C.S."/>
            <person name="Baker B.J."/>
            <person name="Seitz K.W."/>
            <person name="Hyde A.S."/>
            <person name="Dick G.J."/>
            <person name="Hinrichs K.-U."/>
            <person name="Teske A.P."/>
        </authorList>
    </citation>
    <scope>NUCLEOTIDE SEQUENCE [LARGE SCALE GENOMIC DNA]</scope>
    <source>
        <strain evidence="1">DG-45</strain>
    </source>
</reference>
<gene>
    <name evidence="1" type="ORF">AC482_07040</name>
</gene>
<dbReference type="EMBL" id="LFWZ01000071">
    <property type="protein sequence ID" value="KON29247.1"/>
    <property type="molecule type" value="Genomic_DNA"/>
</dbReference>
<organism evidence="1 2">
    <name type="scientific">miscellaneous Crenarchaeota group-15 archaeon DG-45</name>
    <dbReference type="NCBI Taxonomy" id="1685127"/>
    <lineage>
        <taxon>Archaea</taxon>
        <taxon>Candidatus Bathyarchaeota</taxon>
        <taxon>MCG-15</taxon>
    </lineage>
</organism>
<evidence type="ECO:0000313" key="1">
    <source>
        <dbReference type="EMBL" id="KON29247.1"/>
    </source>
</evidence>
<name>A0A0M0BKV1_9ARCH</name>
<dbReference type="Proteomes" id="UP000037210">
    <property type="component" value="Unassembled WGS sequence"/>
</dbReference>
<dbReference type="AlphaFoldDB" id="A0A0M0BKV1"/>
<proteinExistence type="predicted"/>
<evidence type="ECO:0000313" key="2">
    <source>
        <dbReference type="Proteomes" id="UP000037210"/>
    </source>
</evidence>
<protein>
    <submittedName>
        <fullName evidence="1">Uncharacterized protein</fullName>
    </submittedName>
</protein>